<dbReference type="PANTHER" id="PTHR42951">
    <property type="entry name" value="METALLO-BETA-LACTAMASE DOMAIN-CONTAINING"/>
    <property type="match status" value="1"/>
</dbReference>
<evidence type="ECO:0000259" key="1">
    <source>
        <dbReference type="SMART" id="SM00849"/>
    </source>
</evidence>
<dbReference type="Pfam" id="PF00753">
    <property type="entry name" value="Lactamase_B"/>
    <property type="match status" value="1"/>
</dbReference>
<evidence type="ECO:0000313" key="2">
    <source>
        <dbReference type="EMBL" id="AFN57705.1"/>
    </source>
</evidence>
<feature type="domain" description="Metallo-beta-lactamase" evidence="1">
    <location>
        <begin position="21"/>
        <end position="218"/>
    </location>
</feature>
<organism evidence="2">
    <name type="scientific">uncultured bacterium r_07</name>
    <dbReference type="NCBI Taxonomy" id="1132281"/>
    <lineage>
        <taxon>Bacteria</taxon>
        <taxon>environmental samples</taxon>
    </lineage>
</organism>
<dbReference type="SUPFAM" id="SSF56281">
    <property type="entry name" value="Metallo-hydrolase/oxidoreductase"/>
    <property type="match status" value="1"/>
</dbReference>
<reference evidence="2" key="1">
    <citation type="journal article" date="2012" name="PLoS ONE">
        <title>Functional metagenomics unveils a multifunctional glycosyl hydrolase from the family 43 catalysing the breakdown of plant polymers in the calf rumen.</title>
        <authorList>
            <person name="Ferrer M."/>
            <person name="Ghazi A."/>
            <person name="Beloqui A."/>
            <person name="Vieites J.M."/>
            <person name="Lopez-Cortes N."/>
            <person name="Marin-Navarro J."/>
            <person name="Nechitaylo T.Y."/>
            <person name="Guazzaroni M.E."/>
            <person name="Polaina J."/>
            <person name="Waliczek A."/>
            <person name="Chernikova T.N."/>
            <person name="Reva O.N."/>
            <person name="Golyshina O.V."/>
            <person name="Golyshin P.N."/>
        </authorList>
    </citation>
    <scope>NUCLEOTIDE SEQUENCE</scope>
</reference>
<dbReference type="InterPro" id="IPR050855">
    <property type="entry name" value="NDM-1-like"/>
</dbReference>
<sequence length="280" mass="31172">MKAYYQVEKRDGYIRIGSAESVFSYLIVGTERAALIDTGYGLGDLKAAVEEITRRPLLILNTHGHCDHMGGNAQFDVPCYIHPKDMELAREHAAPTMRRSNAQRLSHSVNFETGESFNALPEDFDAARYEAMGPGRLVEAREGMTFDLGGATLELIETPGHTAGGVSVYYREKQLLFVGDAANPFVWLFLQESTGKESYLAMLDRIDAMPVKGYLAGHMPRPMNHRDLARFRRAALEADYEKGEPFEPFLDADRKARICALAGADMFSPDFAAVVIAKDW</sequence>
<dbReference type="InterPro" id="IPR001279">
    <property type="entry name" value="Metallo-B-lactamas"/>
</dbReference>
<dbReference type="InterPro" id="IPR036866">
    <property type="entry name" value="RibonucZ/Hydroxyglut_hydro"/>
</dbReference>
<dbReference type="EMBL" id="JQ303342">
    <property type="protein sequence ID" value="AFN57705.1"/>
    <property type="molecule type" value="Genomic_DNA"/>
</dbReference>
<dbReference type="Gene3D" id="3.60.15.10">
    <property type="entry name" value="Ribonuclease Z/Hydroxyacylglutathione hydrolase-like"/>
    <property type="match status" value="1"/>
</dbReference>
<accession>I6YKF0</accession>
<protein>
    <submittedName>
        <fullName evidence="2">Beta-lactamase domain-containing protein</fullName>
    </submittedName>
</protein>
<dbReference type="AlphaFoldDB" id="I6YKF0"/>
<dbReference type="PANTHER" id="PTHR42951:SF22">
    <property type="entry name" value="METALLO BETA-LACTAMASE SUPERFAMILY LIPOPROTEIN"/>
    <property type="match status" value="1"/>
</dbReference>
<dbReference type="SMART" id="SM00849">
    <property type="entry name" value="Lactamase_B"/>
    <property type="match status" value="1"/>
</dbReference>
<name>I6YKF0_9BACT</name>
<proteinExistence type="predicted"/>